<name>A0A2D2CY84_METT3</name>
<reference evidence="3" key="1">
    <citation type="submission" date="2017-10" db="EMBL/GenBank/DDBJ databases">
        <title>Completed PacBio SMRT sequence of Methylosinus trichosporium OB3b reveals presence of a third large plasmid.</title>
        <authorList>
            <person name="Charles T.C."/>
            <person name="Lynch M.D.J."/>
            <person name="Heil J.R."/>
            <person name="Cheng J."/>
        </authorList>
    </citation>
    <scope>NUCLEOTIDE SEQUENCE [LARGE SCALE GENOMIC DNA]</scope>
    <source>
        <strain evidence="3">OB3b</strain>
    </source>
</reference>
<dbReference type="PANTHER" id="PTHR43130:SF2">
    <property type="entry name" value="DJ-1_PFPI DOMAIN-CONTAINING PROTEIN"/>
    <property type="match status" value="1"/>
</dbReference>
<dbReference type="Gene3D" id="3.40.50.880">
    <property type="match status" value="1"/>
</dbReference>
<dbReference type="InterPro" id="IPR052158">
    <property type="entry name" value="INH-QAR"/>
</dbReference>
<dbReference type="RefSeq" id="WP_003612688.1">
    <property type="nucleotide sequence ID" value="NZ_ADVE02000001.1"/>
</dbReference>
<dbReference type="EMBL" id="CP023737">
    <property type="protein sequence ID" value="ATQ67701.1"/>
    <property type="molecule type" value="Genomic_DNA"/>
</dbReference>
<dbReference type="AlphaFoldDB" id="A0A2D2CY84"/>
<dbReference type="SUPFAM" id="SSF52317">
    <property type="entry name" value="Class I glutamine amidotransferase-like"/>
    <property type="match status" value="1"/>
</dbReference>
<dbReference type="KEGG" id="mtw:CQW49_07215"/>
<feature type="domain" description="DJ-1/PfpI" evidence="1">
    <location>
        <begin position="44"/>
        <end position="205"/>
    </location>
</feature>
<accession>A0A2D2CY84</accession>
<gene>
    <name evidence="2" type="ORF">CQW49_07215</name>
</gene>
<sequence length="269" mass="28911">MHDWIDRRRLLAFAGAAAVSPALGQETGSAHLHAMMAPDPTAPKVAMLVYPRMVALDLIGPMTVFTIMRWNLQLIWKERTPVSTDVGVPIAANATFAEAYSDPDILFVPGGLLGTIACMQDPEVVDFVAALGARAKWVTSDCTGSLILGAAGLLRGYDATSHWGVADLLPLLGARHVAKRVVRDRNRLTAGGATAGIDFGLVLVSELAGEEASRRDQLILEYAPAPPFRNGTPDEAGPERMADIRKGRVWMDEQARLAVEVARRRLAPG</sequence>
<evidence type="ECO:0000313" key="3">
    <source>
        <dbReference type="Proteomes" id="UP000230709"/>
    </source>
</evidence>
<dbReference type="GO" id="GO:0006355">
    <property type="term" value="P:regulation of DNA-templated transcription"/>
    <property type="evidence" value="ECO:0007669"/>
    <property type="project" value="TreeGrafter"/>
</dbReference>
<dbReference type="InterPro" id="IPR029062">
    <property type="entry name" value="Class_I_gatase-like"/>
</dbReference>
<dbReference type="InterPro" id="IPR002818">
    <property type="entry name" value="DJ-1/PfpI"/>
</dbReference>
<keyword evidence="3" id="KW-1185">Reference proteome</keyword>
<evidence type="ECO:0000259" key="1">
    <source>
        <dbReference type="Pfam" id="PF01965"/>
    </source>
</evidence>
<dbReference type="InterPro" id="IPR006311">
    <property type="entry name" value="TAT_signal"/>
</dbReference>
<dbReference type="PROSITE" id="PS51318">
    <property type="entry name" value="TAT"/>
    <property type="match status" value="1"/>
</dbReference>
<dbReference type="Pfam" id="PF01965">
    <property type="entry name" value="DJ-1_PfpI"/>
    <property type="match status" value="1"/>
</dbReference>
<dbReference type="STRING" id="595536.GCA_000178815_03712"/>
<proteinExistence type="predicted"/>
<organism evidence="2 3">
    <name type="scientific">Methylosinus trichosporium (strain ATCC 35070 / NCIMB 11131 / UNIQEM 75 / OB3b)</name>
    <dbReference type="NCBI Taxonomy" id="595536"/>
    <lineage>
        <taxon>Bacteria</taxon>
        <taxon>Pseudomonadati</taxon>
        <taxon>Pseudomonadota</taxon>
        <taxon>Alphaproteobacteria</taxon>
        <taxon>Hyphomicrobiales</taxon>
        <taxon>Methylocystaceae</taxon>
        <taxon>Methylosinus</taxon>
    </lineage>
</organism>
<dbReference type="Proteomes" id="UP000230709">
    <property type="component" value="Chromosome"/>
</dbReference>
<dbReference type="CDD" id="cd03139">
    <property type="entry name" value="GATase1_PfpI_2"/>
    <property type="match status" value="1"/>
</dbReference>
<evidence type="ECO:0000313" key="2">
    <source>
        <dbReference type="EMBL" id="ATQ67701.1"/>
    </source>
</evidence>
<protein>
    <submittedName>
        <fullName evidence="2">Thiamine biosynthesis protein ThiJ</fullName>
    </submittedName>
</protein>
<dbReference type="PANTHER" id="PTHR43130">
    <property type="entry name" value="ARAC-FAMILY TRANSCRIPTIONAL REGULATOR"/>
    <property type="match status" value="1"/>
</dbReference>